<accession>A0A5Q0TD26</accession>
<dbReference type="PROSITE" id="PS50887">
    <property type="entry name" value="GGDEF"/>
    <property type="match status" value="1"/>
</dbReference>
<evidence type="ECO:0000313" key="4">
    <source>
        <dbReference type="EMBL" id="QGA64561.1"/>
    </source>
</evidence>
<keyword evidence="5" id="KW-1185">Reference proteome</keyword>
<evidence type="ECO:0000259" key="3">
    <source>
        <dbReference type="PROSITE" id="PS50887"/>
    </source>
</evidence>
<dbReference type="EC" id="2.7.7.65" evidence="1"/>
<dbReference type="Proteomes" id="UP000348942">
    <property type="component" value="Chromosome 1"/>
</dbReference>
<sequence>MHRQRKEKDHLRKEISIDPMTGLFNRRVLDNQMMEVISHSRIKEKQIALISIDANKFKQINDNYGHLVGDQAILHIAKSMLLCSGENDFSIRMGGDEFLLVMPDSSATLAQQMTERLERHVLETSTKDIGIEVSISAAYTMLENSESFDQAYRRVDSVLYTKKGLTI</sequence>
<dbReference type="SMART" id="SM00267">
    <property type="entry name" value="GGDEF"/>
    <property type="match status" value="1"/>
</dbReference>
<dbReference type="InterPro" id="IPR050469">
    <property type="entry name" value="Diguanylate_Cyclase"/>
</dbReference>
<dbReference type="InterPro" id="IPR029787">
    <property type="entry name" value="Nucleotide_cyclase"/>
</dbReference>
<dbReference type="Gene3D" id="3.30.70.270">
    <property type="match status" value="1"/>
</dbReference>
<dbReference type="CDD" id="cd01949">
    <property type="entry name" value="GGDEF"/>
    <property type="match status" value="1"/>
</dbReference>
<comment type="catalytic activity">
    <reaction evidence="2">
        <text>2 GTP = 3',3'-c-di-GMP + 2 diphosphate</text>
        <dbReference type="Rhea" id="RHEA:24898"/>
        <dbReference type="ChEBI" id="CHEBI:33019"/>
        <dbReference type="ChEBI" id="CHEBI:37565"/>
        <dbReference type="ChEBI" id="CHEBI:58805"/>
        <dbReference type="EC" id="2.7.7.65"/>
    </reaction>
</comment>
<dbReference type="PANTHER" id="PTHR45138:SF9">
    <property type="entry name" value="DIGUANYLATE CYCLASE DGCM-RELATED"/>
    <property type="match status" value="1"/>
</dbReference>
<dbReference type="InterPro" id="IPR000160">
    <property type="entry name" value="GGDEF_dom"/>
</dbReference>
<evidence type="ECO:0000256" key="2">
    <source>
        <dbReference type="ARBA" id="ARBA00034247"/>
    </source>
</evidence>
<dbReference type="InterPro" id="IPR043128">
    <property type="entry name" value="Rev_trsase/Diguanyl_cyclase"/>
</dbReference>
<dbReference type="NCBIfam" id="TIGR00254">
    <property type="entry name" value="GGDEF"/>
    <property type="match status" value="1"/>
</dbReference>
<dbReference type="GO" id="GO:0052621">
    <property type="term" value="F:diguanylate cyclase activity"/>
    <property type="evidence" value="ECO:0007669"/>
    <property type="project" value="UniProtKB-EC"/>
</dbReference>
<feature type="domain" description="GGDEF" evidence="3">
    <location>
        <begin position="45"/>
        <end position="167"/>
    </location>
</feature>
<protein>
    <recommendedName>
        <fullName evidence="1">diguanylate cyclase</fullName>
        <ecNumber evidence="1">2.7.7.65</ecNumber>
    </recommendedName>
</protein>
<dbReference type="SUPFAM" id="SSF55073">
    <property type="entry name" value="Nucleotide cyclase"/>
    <property type="match status" value="1"/>
</dbReference>
<dbReference type="GO" id="GO:0005886">
    <property type="term" value="C:plasma membrane"/>
    <property type="evidence" value="ECO:0007669"/>
    <property type="project" value="TreeGrafter"/>
</dbReference>
<gene>
    <name evidence="4" type="ORF">GFB47_03525</name>
</gene>
<dbReference type="GO" id="GO:1902201">
    <property type="term" value="P:negative regulation of bacterial-type flagellum-dependent cell motility"/>
    <property type="evidence" value="ECO:0007669"/>
    <property type="project" value="TreeGrafter"/>
</dbReference>
<dbReference type="AlphaFoldDB" id="A0A5Q0TD26"/>
<dbReference type="GO" id="GO:0043709">
    <property type="term" value="P:cell adhesion involved in single-species biofilm formation"/>
    <property type="evidence" value="ECO:0007669"/>
    <property type="project" value="TreeGrafter"/>
</dbReference>
<dbReference type="EMBL" id="CP045699">
    <property type="protein sequence ID" value="QGA64561.1"/>
    <property type="molecule type" value="Genomic_DNA"/>
</dbReference>
<evidence type="ECO:0000256" key="1">
    <source>
        <dbReference type="ARBA" id="ARBA00012528"/>
    </source>
</evidence>
<dbReference type="PANTHER" id="PTHR45138">
    <property type="entry name" value="REGULATORY COMPONENTS OF SENSORY TRANSDUCTION SYSTEM"/>
    <property type="match status" value="1"/>
</dbReference>
<organism evidence="4 5">
    <name type="scientific">Vibrio algicola</name>
    <dbReference type="NCBI Taxonomy" id="2662262"/>
    <lineage>
        <taxon>Bacteria</taxon>
        <taxon>Pseudomonadati</taxon>
        <taxon>Pseudomonadota</taxon>
        <taxon>Gammaproteobacteria</taxon>
        <taxon>Vibrionales</taxon>
        <taxon>Vibrionaceae</taxon>
        <taxon>Vibrio</taxon>
    </lineage>
</organism>
<dbReference type="Pfam" id="PF00990">
    <property type="entry name" value="GGDEF"/>
    <property type="match status" value="1"/>
</dbReference>
<reference evidence="4 5" key="1">
    <citation type="submission" date="2019-10" db="EMBL/GenBank/DDBJ databases">
        <title>Vibrio sp. nov., isolated from Coralline algae surface.</title>
        <authorList>
            <person name="Geng Y."/>
            <person name="Zhang X."/>
        </authorList>
    </citation>
    <scope>NUCLEOTIDE SEQUENCE [LARGE SCALE GENOMIC DNA]</scope>
    <source>
        <strain evidence="4 5">SM1977</strain>
    </source>
</reference>
<evidence type="ECO:0000313" key="5">
    <source>
        <dbReference type="Proteomes" id="UP000348942"/>
    </source>
</evidence>
<name>A0A5Q0TD26_9VIBR</name>
<proteinExistence type="predicted"/>
<dbReference type="RefSeq" id="WP_153446592.1">
    <property type="nucleotide sequence ID" value="NZ_CP045699.1"/>
</dbReference>